<dbReference type="GO" id="GO:0016491">
    <property type="term" value="F:oxidoreductase activity"/>
    <property type="evidence" value="ECO:0007669"/>
    <property type="project" value="InterPro"/>
</dbReference>
<keyword evidence="3" id="KW-1185">Reference proteome</keyword>
<evidence type="ECO:0000256" key="1">
    <source>
        <dbReference type="SAM" id="MobiDB-lite"/>
    </source>
</evidence>
<proteinExistence type="predicted"/>
<accession>A0A1H3QJE8</accession>
<feature type="compositionally biased region" description="Low complexity" evidence="1">
    <location>
        <begin position="300"/>
        <end position="339"/>
    </location>
</feature>
<organism evidence="2 3">
    <name type="scientific">Herbiconiux ginsengi</name>
    <dbReference type="NCBI Taxonomy" id="381665"/>
    <lineage>
        <taxon>Bacteria</taxon>
        <taxon>Bacillati</taxon>
        <taxon>Actinomycetota</taxon>
        <taxon>Actinomycetes</taxon>
        <taxon>Micrococcales</taxon>
        <taxon>Microbacteriaceae</taxon>
        <taxon>Herbiconiux</taxon>
    </lineage>
</organism>
<dbReference type="Proteomes" id="UP000198891">
    <property type="component" value="Unassembled WGS sequence"/>
</dbReference>
<dbReference type="STRING" id="381665.SAMN05216554_2548"/>
<sequence>MSGEQTMSVEEEAPLPFDVRDFARTAVGSHRDSIDLAAFAEHPLDPGTVRILAYMRELERSTMTYLRNVLVTPTHKDARVTAFLTTWAFEKYWIADAFEVIVQAHGYDAAGIQDLPRLRALGLEIAERATPIVESFRANSIGADVIGLHLASVTIDEWITEAAHLRLAALDPHPELVKLLATVQTVKARHRRFVEPDAVRRLTDSKRARSLARRALPRTSWPIGASSLRRSETAFFYRTLVSEALATEIDEHVRSTLPGLSTLTLVSTARRRALARGGASNEVARRLGRAASLLRHPRAATAAGGSTGSAAADTTGATQTTGTTDTTGATQTTGTTSTDTHTEQKGGAPG</sequence>
<dbReference type="InterPro" id="IPR012348">
    <property type="entry name" value="RNR-like"/>
</dbReference>
<reference evidence="2 3" key="1">
    <citation type="submission" date="2016-10" db="EMBL/GenBank/DDBJ databases">
        <authorList>
            <person name="de Groot N.N."/>
        </authorList>
    </citation>
    <scope>NUCLEOTIDE SEQUENCE [LARGE SCALE GENOMIC DNA]</scope>
    <source>
        <strain evidence="2 3">CGMCC 4.3491</strain>
    </source>
</reference>
<dbReference type="Gene3D" id="1.10.620.20">
    <property type="entry name" value="Ribonucleotide Reductase, subunit A"/>
    <property type="match status" value="1"/>
</dbReference>
<dbReference type="EMBL" id="FNPZ01000002">
    <property type="protein sequence ID" value="SDZ13105.1"/>
    <property type="molecule type" value="Genomic_DNA"/>
</dbReference>
<feature type="region of interest" description="Disordered" evidence="1">
    <location>
        <begin position="300"/>
        <end position="350"/>
    </location>
</feature>
<dbReference type="AlphaFoldDB" id="A0A1H3QJE8"/>
<name>A0A1H3QJE8_9MICO</name>
<evidence type="ECO:0000313" key="3">
    <source>
        <dbReference type="Proteomes" id="UP000198891"/>
    </source>
</evidence>
<evidence type="ECO:0000313" key="2">
    <source>
        <dbReference type="EMBL" id="SDZ13105.1"/>
    </source>
</evidence>
<protein>
    <submittedName>
        <fullName evidence="2">Uncharacterized protein</fullName>
    </submittedName>
</protein>
<gene>
    <name evidence="2" type="ORF">SAMN05216554_2548</name>
</gene>